<sequence length="151" mass="17502">MGILFCLLFFSFILTFLLFLFFSPSIVLFTLYYVLVVFLQVPYEIIYKCLLNVIFFSVITIQYVDTPNSELTMLTPKRYPQGLYSEGGRNIGGLQHNDFYVLMSIFLLTSIVPFDHLLPLCPVIPPWYKALKMFRPITPSPDRTCLTSFNV</sequence>
<name>A0A8D9E083_9HEMI</name>
<protein>
    <submittedName>
        <fullName evidence="2">Uncharacterized protein</fullName>
    </submittedName>
</protein>
<organism evidence="2">
    <name type="scientific">Cacopsylla melanoneura</name>
    <dbReference type="NCBI Taxonomy" id="428564"/>
    <lineage>
        <taxon>Eukaryota</taxon>
        <taxon>Metazoa</taxon>
        <taxon>Ecdysozoa</taxon>
        <taxon>Arthropoda</taxon>
        <taxon>Hexapoda</taxon>
        <taxon>Insecta</taxon>
        <taxon>Pterygota</taxon>
        <taxon>Neoptera</taxon>
        <taxon>Paraneoptera</taxon>
        <taxon>Hemiptera</taxon>
        <taxon>Sternorrhyncha</taxon>
        <taxon>Psylloidea</taxon>
        <taxon>Psyllidae</taxon>
        <taxon>Psyllinae</taxon>
        <taxon>Cacopsylla</taxon>
    </lineage>
</organism>
<reference evidence="2" key="1">
    <citation type="submission" date="2021-05" db="EMBL/GenBank/DDBJ databases">
        <authorList>
            <person name="Alioto T."/>
            <person name="Alioto T."/>
            <person name="Gomez Garrido J."/>
        </authorList>
    </citation>
    <scope>NUCLEOTIDE SEQUENCE</scope>
</reference>
<keyword evidence="1" id="KW-0812">Transmembrane</keyword>
<accession>A0A8D9E083</accession>
<evidence type="ECO:0000313" key="2">
    <source>
        <dbReference type="EMBL" id="CAG6735973.1"/>
    </source>
</evidence>
<feature type="transmembrane region" description="Helical" evidence="1">
    <location>
        <begin position="45"/>
        <end position="64"/>
    </location>
</feature>
<feature type="transmembrane region" description="Helical" evidence="1">
    <location>
        <begin position="99"/>
        <end position="118"/>
    </location>
</feature>
<keyword evidence="1" id="KW-1133">Transmembrane helix</keyword>
<dbReference type="AlphaFoldDB" id="A0A8D9E083"/>
<evidence type="ECO:0000256" key="1">
    <source>
        <dbReference type="SAM" id="Phobius"/>
    </source>
</evidence>
<dbReference type="EMBL" id="HBUF01397574">
    <property type="protein sequence ID" value="CAG6735973.1"/>
    <property type="molecule type" value="Transcribed_RNA"/>
</dbReference>
<proteinExistence type="predicted"/>
<keyword evidence="1" id="KW-0472">Membrane</keyword>